<protein>
    <submittedName>
        <fullName evidence="4">Uncharacterized protein LOC109477291</fullName>
    </submittedName>
</protein>
<evidence type="ECO:0000313" key="3">
    <source>
        <dbReference type="Proteomes" id="UP000515135"/>
    </source>
</evidence>
<dbReference type="GeneID" id="109477291"/>
<keyword evidence="3" id="KW-1185">Reference proteome</keyword>
<accession>A0A6P4ZSM3</accession>
<dbReference type="RefSeq" id="XP_019633952.1">
    <property type="nucleotide sequence ID" value="XM_019778393.1"/>
</dbReference>
<reference evidence="4" key="1">
    <citation type="submission" date="2025-08" db="UniProtKB">
        <authorList>
            <consortium name="RefSeq"/>
        </authorList>
    </citation>
    <scope>IDENTIFICATION</scope>
    <source>
        <tissue evidence="4">Gonad</tissue>
    </source>
</reference>
<organism evidence="3 4">
    <name type="scientific">Branchiostoma belcheri</name>
    <name type="common">Amphioxus</name>
    <dbReference type="NCBI Taxonomy" id="7741"/>
    <lineage>
        <taxon>Eukaryota</taxon>
        <taxon>Metazoa</taxon>
        <taxon>Chordata</taxon>
        <taxon>Cephalochordata</taxon>
        <taxon>Leptocardii</taxon>
        <taxon>Amphioxiformes</taxon>
        <taxon>Branchiostomatidae</taxon>
        <taxon>Branchiostoma</taxon>
    </lineage>
</organism>
<sequence>MTTAGPGNITTEPTAEDVWVPEEGWPPTALVMCGIFIGVFILSTAVSKSCQYVVNHTNLIIPNPIESPVSPRRDASGDTREFLGDVRRDPASRIPTGKPVLVGTTPHYDVMDVLSMLYSMDANRHHTTVPGKNLQQNTKAPEHGSRTKYINRDRTDGQGDSGLSEGDVLDAQEMKDSCSSTVHMQELPRCPEVVVHSPRDSNV</sequence>
<evidence type="ECO:0000256" key="1">
    <source>
        <dbReference type="SAM" id="MobiDB-lite"/>
    </source>
</evidence>
<keyword evidence="2" id="KW-0812">Transmembrane</keyword>
<name>A0A6P4ZSM3_BRABE</name>
<keyword evidence="2" id="KW-1133">Transmembrane helix</keyword>
<feature type="compositionally biased region" description="Basic and acidic residues" evidence="1">
    <location>
        <begin position="140"/>
        <end position="157"/>
    </location>
</feature>
<gene>
    <name evidence="4" type="primary">LOC109477291</name>
</gene>
<evidence type="ECO:0000313" key="4">
    <source>
        <dbReference type="RefSeq" id="XP_019633952.1"/>
    </source>
</evidence>
<dbReference type="Proteomes" id="UP000515135">
    <property type="component" value="Unplaced"/>
</dbReference>
<evidence type="ECO:0000256" key="2">
    <source>
        <dbReference type="SAM" id="Phobius"/>
    </source>
</evidence>
<dbReference type="AlphaFoldDB" id="A0A6P4ZSM3"/>
<dbReference type="KEGG" id="bbel:109477291"/>
<feature type="region of interest" description="Disordered" evidence="1">
    <location>
        <begin position="126"/>
        <end position="166"/>
    </location>
</feature>
<feature type="transmembrane region" description="Helical" evidence="2">
    <location>
        <begin position="28"/>
        <end position="46"/>
    </location>
</feature>
<keyword evidence="2" id="KW-0472">Membrane</keyword>
<dbReference type="OrthoDB" id="10014678at2759"/>
<proteinExistence type="predicted"/>